<dbReference type="InterPro" id="IPR009057">
    <property type="entry name" value="Homeodomain-like_sf"/>
</dbReference>
<protein>
    <recommendedName>
        <fullName evidence="6">HTH tetR-type domain-containing protein</fullName>
    </recommendedName>
</protein>
<feature type="region of interest" description="Disordered" evidence="5">
    <location>
        <begin position="1"/>
        <end position="27"/>
    </location>
</feature>
<evidence type="ECO:0000256" key="1">
    <source>
        <dbReference type="ARBA" id="ARBA00023015"/>
    </source>
</evidence>
<evidence type="ECO:0000259" key="6">
    <source>
        <dbReference type="PROSITE" id="PS50977"/>
    </source>
</evidence>
<proteinExistence type="predicted"/>
<dbReference type="AlphaFoldDB" id="A0A2K2G3A1"/>
<reference evidence="7 8" key="1">
    <citation type="submission" date="2016-05" db="EMBL/GenBank/DDBJ databases">
        <title>Complete genome sequence of Novosphingobium guangzhouense SA925(T).</title>
        <authorList>
            <person name="Sha S."/>
        </authorList>
    </citation>
    <scope>NUCLEOTIDE SEQUENCE [LARGE SCALE GENOMIC DNA]</scope>
    <source>
        <strain evidence="7 8">SA925</strain>
    </source>
</reference>
<evidence type="ECO:0000256" key="4">
    <source>
        <dbReference type="PROSITE-ProRule" id="PRU00335"/>
    </source>
</evidence>
<evidence type="ECO:0000256" key="5">
    <source>
        <dbReference type="SAM" id="MobiDB-lite"/>
    </source>
</evidence>
<evidence type="ECO:0000313" key="7">
    <source>
        <dbReference type="EMBL" id="PNU05507.1"/>
    </source>
</evidence>
<dbReference type="InterPro" id="IPR036271">
    <property type="entry name" value="Tet_transcr_reg_TetR-rel_C_sf"/>
</dbReference>
<dbReference type="SUPFAM" id="SSF48498">
    <property type="entry name" value="Tetracyclin repressor-like, C-terminal domain"/>
    <property type="match status" value="1"/>
</dbReference>
<evidence type="ECO:0000256" key="2">
    <source>
        <dbReference type="ARBA" id="ARBA00023125"/>
    </source>
</evidence>
<keyword evidence="3" id="KW-0804">Transcription</keyword>
<dbReference type="SUPFAM" id="SSF46689">
    <property type="entry name" value="Homeodomain-like"/>
    <property type="match status" value="1"/>
</dbReference>
<dbReference type="InterPro" id="IPR001647">
    <property type="entry name" value="HTH_TetR"/>
</dbReference>
<keyword evidence="2 4" id="KW-0238">DNA-binding</keyword>
<keyword evidence="8" id="KW-1185">Reference proteome</keyword>
<dbReference type="Gene3D" id="1.10.357.10">
    <property type="entry name" value="Tetracycline Repressor, domain 2"/>
    <property type="match status" value="1"/>
</dbReference>
<sequence>MASKSTNAPDPVSGLRKASGGRGAGYRKGDARREEILRGVTALFVAEGYRRQSLRDIGAALAIEPAHILYYFSNREELLQNVIELWDSDAMRAQDEDGAGPNLEGFVAAVRRNCSAAGMGHLFLAMAVDAVDPAHVSHAFFCQRVTRVRTSLALAVRAEQVSGRIVATVDPDLSARNLMGLADGLQLQALLQGRNNVVEDLEQAIRHLRGED</sequence>
<dbReference type="PANTHER" id="PTHR47506:SF1">
    <property type="entry name" value="HTH-TYPE TRANSCRIPTIONAL REGULATOR YJDC"/>
    <property type="match status" value="1"/>
</dbReference>
<dbReference type="RefSeq" id="WP_103095291.1">
    <property type="nucleotide sequence ID" value="NZ_LYMM01000025.1"/>
</dbReference>
<dbReference type="GO" id="GO:0003677">
    <property type="term" value="F:DNA binding"/>
    <property type="evidence" value="ECO:0007669"/>
    <property type="project" value="UniProtKB-UniRule"/>
</dbReference>
<dbReference type="Proteomes" id="UP000236327">
    <property type="component" value="Unassembled WGS sequence"/>
</dbReference>
<evidence type="ECO:0000256" key="3">
    <source>
        <dbReference type="ARBA" id="ARBA00023163"/>
    </source>
</evidence>
<organism evidence="7 8">
    <name type="scientific">Novosphingobium guangzhouense</name>
    <dbReference type="NCBI Taxonomy" id="1850347"/>
    <lineage>
        <taxon>Bacteria</taxon>
        <taxon>Pseudomonadati</taxon>
        <taxon>Pseudomonadota</taxon>
        <taxon>Alphaproteobacteria</taxon>
        <taxon>Sphingomonadales</taxon>
        <taxon>Sphingomonadaceae</taxon>
        <taxon>Novosphingobium</taxon>
    </lineage>
</organism>
<dbReference type="OrthoDB" id="7505659at2"/>
<name>A0A2K2G3A1_9SPHN</name>
<dbReference type="Pfam" id="PF00440">
    <property type="entry name" value="TetR_N"/>
    <property type="match status" value="1"/>
</dbReference>
<gene>
    <name evidence="7" type="ORF">A8V01_16125</name>
</gene>
<feature type="DNA-binding region" description="H-T-H motif" evidence="4">
    <location>
        <begin position="53"/>
        <end position="72"/>
    </location>
</feature>
<accession>A0A2K2G3A1</accession>
<keyword evidence="1" id="KW-0805">Transcription regulation</keyword>
<comment type="caution">
    <text evidence="7">The sequence shown here is derived from an EMBL/GenBank/DDBJ whole genome shotgun (WGS) entry which is preliminary data.</text>
</comment>
<dbReference type="PANTHER" id="PTHR47506">
    <property type="entry name" value="TRANSCRIPTIONAL REGULATORY PROTEIN"/>
    <property type="match status" value="1"/>
</dbReference>
<feature type="domain" description="HTH tetR-type" evidence="6">
    <location>
        <begin position="30"/>
        <end position="90"/>
    </location>
</feature>
<dbReference type="EMBL" id="LYMM01000025">
    <property type="protein sequence ID" value="PNU05507.1"/>
    <property type="molecule type" value="Genomic_DNA"/>
</dbReference>
<evidence type="ECO:0000313" key="8">
    <source>
        <dbReference type="Proteomes" id="UP000236327"/>
    </source>
</evidence>
<dbReference type="PROSITE" id="PS50977">
    <property type="entry name" value="HTH_TETR_2"/>
    <property type="match status" value="1"/>
</dbReference>